<keyword evidence="3" id="KW-1185">Reference proteome</keyword>
<organism evidence="2 3">
    <name type="scientific">Hydnum rufescens UP504</name>
    <dbReference type="NCBI Taxonomy" id="1448309"/>
    <lineage>
        <taxon>Eukaryota</taxon>
        <taxon>Fungi</taxon>
        <taxon>Dikarya</taxon>
        <taxon>Basidiomycota</taxon>
        <taxon>Agaricomycotina</taxon>
        <taxon>Agaricomycetes</taxon>
        <taxon>Cantharellales</taxon>
        <taxon>Hydnaceae</taxon>
        <taxon>Hydnum</taxon>
    </lineage>
</organism>
<dbReference type="EMBL" id="MU128964">
    <property type="protein sequence ID" value="KAF9514126.1"/>
    <property type="molecule type" value="Genomic_DNA"/>
</dbReference>
<evidence type="ECO:0000313" key="3">
    <source>
        <dbReference type="Proteomes" id="UP000886523"/>
    </source>
</evidence>
<accession>A0A9P6B0I8</accession>
<dbReference type="Proteomes" id="UP000886523">
    <property type="component" value="Unassembled WGS sequence"/>
</dbReference>
<dbReference type="AlphaFoldDB" id="A0A9P6B0I8"/>
<proteinExistence type="predicted"/>
<protein>
    <submittedName>
        <fullName evidence="2">Uncharacterized protein</fullName>
    </submittedName>
</protein>
<feature type="region of interest" description="Disordered" evidence="1">
    <location>
        <begin position="229"/>
        <end position="302"/>
    </location>
</feature>
<feature type="compositionally biased region" description="Polar residues" evidence="1">
    <location>
        <begin position="244"/>
        <end position="275"/>
    </location>
</feature>
<reference evidence="2" key="1">
    <citation type="journal article" date="2020" name="Nat. Commun.">
        <title>Large-scale genome sequencing of mycorrhizal fungi provides insights into the early evolution of symbiotic traits.</title>
        <authorList>
            <person name="Miyauchi S."/>
            <person name="Kiss E."/>
            <person name="Kuo A."/>
            <person name="Drula E."/>
            <person name="Kohler A."/>
            <person name="Sanchez-Garcia M."/>
            <person name="Morin E."/>
            <person name="Andreopoulos B."/>
            <person name="Barry K.W."/>
            <person name="Bonito G."/>
            <person name="Buee M."/>
            <person name="Carver A."/>
            <person name="Chen C."/>
            <person name="Cichocki N."/>
            <person name="Clum A."/>
            <person name="Culley D."/>
            <person name="Crous P.W."/>
            <person name="Fauchery L."/>
            <person name="Girlanda M."/>
            <person name="Hayes R.D."/>
            <person name="Keri Z."/>
            <person name="LaButti K."/>
            <person name="Lipzen A."/>
            <person name="Lombard V."/>
            <person name="Magnuson J."/>
            <person name="Maillard F."/>
            <person name="Murat C."/>
            <person name="Nolan M."/>
            <person name="Ohm R.A."/>
            <person name="Pangilinan J."/>
            <person name="Pereira M.F."/>
            <person name="Perotto S."/>
            <person name="Peter M."/>
            <person name="Pfister S."/>
            <person name="Riley R."/>
            <person name="Sitrit Y."/>
            <person name="Stielow J.B."/>
            <person name="Szollosi G."/>
            <person name="Zifcakova L."/>
            <person name="Stursova M."/>
            <person name="Spatafora J.W."/>
            <person name="Tedersoo L."/>
            <person name="Vaario L.M."/>
            <person name="Yamada A."/>
            <person name="Yan M."/>
            <person name="Wang P."/>
            <person name="Xu J."/>
            <person name="Bruns T."/>
            <person name="Baldrian P."/>
            <person name="Vilgalys R."/>
            <person name="Dunand C."/>
            <person name="Henrissat B."/>
            <person name="Grigoriev I.V."/>
            <person name="Hibbett D."/>
            <person name="Nagy L.G."/>
            <person name="Martin F.M."/>
        </authorList>
    </citation>
    <scope>NUCLEOTIDE SEQUENCE</scope>
    <source>
        <strain evidence="2">UP504</strain>
    </source>
</reference>
<name>A0A9P6B0I8_9AGAM</name>
<gene>
    <name evidence="2" type="ORF">BS47DRAFT_1343451</name>
</gene>
<comment type="caution">
    <text evidence="2">The sequence shown here is derived from an EMBL/GenBank/DDBJ whole genome shotgun (WGS) entry which is preliminary data.</text>
</comment>
<feature type="compositionally biased region" description="Basic and acidic residues" evidence="1">
    <location>
        <begin position="229"/>
        <end position="243"/>
    </location>
</feature>
<evidence type="ECO:0000313" key="2">
    <source>
        <dbReference type="EMBL" id="KAF9514126.1"/>
    </source>
</evidence>
<feature type="region of interest" description="Disordered" evidence="1">
    <location>
        <begin position="356"/>
        <end position="395"/>
    </location>
</feature>
<sequence length="395" mass="44138">MCQKDDFVEVARKLKESGKGLWEEFSPQFATFEERWEAMVTRDLEYKSLLHSRGTKEAVLPWMWSESLLSSVGGPLQLWVLLILSLNPPTVPPSSDIYDVLCEESVGASFCCPILWGIDRDPRSCLEVQGAGDAWDLSRKQLKRTTRSHFVTRANKRMATVLEGLSYLVKMDPYWWTLAKILVANRFQDKKYRFLSGIVVYEDDPNVFLEEEAKALELEVQPGKCKVESIKKEPRANGRKLKETSIQPLEQVSATTNTPTSGPHTQTAGPSNLLSSHAPPALHPRSLTSEAQHSRTSSEQKEAAHAMVRLRVVRDLVGSHRIAAFEAFLAQALQADTLSKIGDGKIDLGTLGLRDKGNSVARGKQSARTASDKRSRIEGDDEDFEGQPFKKARQS</sequence>
<evidence type="ECO:0000256" key="1">
    <source>
        <dbReference type="SAM" id="MobiDB-lite"/>
    </source>
</evidence>
<feature type="compositionally biased region" description="Basic and acidic residues" evidence="1">
    <location>
        <begin position="292"/>
        <end position="302"/>
    </location>
</feature>